<dbReference type="Proteomes" id="UP000026962">
    <property type="component" value="Chromosome 3"/>
</dbReference>
<evidence type="ECO:0000313" key="3">
    <source>
        <dbReference type="EnsemblPlants" id="OPUNC03G33490.1"/>
    </source>
</evidence>
<proteinExistence type="predicted"/>
<evidence type="ECO:0000256" key="1">
    <source>
        <dbReference type="SAM" id="Coils"/>
    </source>
</evidence>
<reference evidence="3" key="1">
    <citation type="submission" date="2015-04" db="UniProtKB">
        <authorList>
            <consortium name="EnsemblPlants"/>
        </authorList>
    </citation>
    <scope>IDENTIFICATION</scope>
</reference>
<dbReference type="PANTHER" id="PTHR33883:SF6">
    <property type="entry name" value="WPP DOMAIN-ASSOCIATED PROTEIN"/>
    <property type="match status" value="1"/>
</dbReference>
<dbReference type="OMA" id="IKIPAIC"/>
<dbReference type="AlphaFoldDB" id="A0A0E0KJU6"/>
<dbReference type="PANTHER" id="PTHR33883">
    <property type="entry name" value="WPP DOMAIN-ASSOCIATED PROTEIN"/>
    <property type="match status" value="1"/>
</dbReference>
<keyword evidence="4" id="KW-1185">Reference proteome</keyword>
<evidence type="ECO:0008006" key="5">
    <source>
        <dbReference type="Google" id="ProtNLM"/>
    </source>
</evidence>
<feature type="coiled-coil region" evidence="1">
    <location>
        <begin position="311"/>
        <end position="359"/>
    </location>
</feature>
<organism evidence="3">
    <name type="scientific">Oryza punctata</name>
    <name type="common">Red rice</name>
    <dbReference type="NCBI Taxonomy" id="4537"/>
    <lineage>
        <taxon>Eukaryota</taxon>
        <taxon>Viridiplantae</taxon>
        <taxon>Streptophyta</taxon>
        <taxon>Embryophyta</taxon>
        <taxon>Tracheophyta</taxon>
        <taxon>Spermatophyta</taxon>
        <taxon>Magnoliopsida</taxon>
        <taxon>Liliopsida</taxon>
        <taxon>Poales</taxon>
        <taxon>Poaceae</taxon>
        <taxon>BOP clade</taxon>
        <taxon>Oryzoideae</taxon>
        <taxon>Oryzeae</taxon>
        <taxon>Oryzinae</taxon>
        <taxon>Oryza</taxon>
    </lineage>
</organism>
<sequence>MEAVQPVDRLNPLHHTSSFPASVVQPQDHGESVPGLCSRSFLDTRGRLSSGSMTSEDSPALTPRWLSIKSNSSSDNCFEGSKRAVSWSDRHVFNPNGQVNYAEFMDLMKQELDTQLDRLKGDVTGLENYALPDNGYIIGTHLGMSLDVMLIEIDERFNALKLLLAVVFRKAREMASSSVSDLQLEHELQLEVINITIGEFISGLQEEMERKLYEQISMTNSMSKNWQDAIAQFATMRDDLGALSKLLLPSLKESHISHGKHETSGNRSNRWKYNIFGKKNKEDHSSRVEENKSFRKQKSMVVSEKSDFRHLNDNMKDVKELSSQLSEASREMSLQLSLDNNLLRQIDKIKEEYEDLRIEADVRDGLYQTVTRNLLDDSMKNMHDAAMNFDTELSSLEAVVSEKEKALCLSNEENRMLKEKIAELEQCLIQDNQEDPEVIKQESTEIILRDIEVAPHISPTRLHETLKQNLQYDELIKLNSSLKIASAALKEVEKKIIDYNGIFTKNEQEKQLECILISIMKLSKEFVEIEQKLSVERSASRSEDLGDHCNHMVRQAVVLTKIGLWYKQMLETRRSELQKAEAKVVILGDKVNAHLNLLQKIYVTLDRYSPTLQQYPGLLDAFLKTCKLVAGLRSNQNKDDTAA</sequence>
<keyword evidence="1" id="KW-0175">Coiled coil</keyword>
<feature type="region of interest" description="Disordered" evidence="2">
    <location>
        <begin position="1"/>
        <end position="38"/>
    </location>
</feature>
<reference evidence="3" key="2">
    <citation type="submission" date="2018-05" db="EMBL/GenBank/DDBJ databases">
        <title>OpunRS2 (Oryza punctata Reference Sequence Version 2).</title>
        <authorList>
            <person name="Zhang J."/>
            <person name="Kudrna D."/>
            <person name="Lee S."/>
            <person name="Talag J."/>
            <person name="Welchert J."/>
            <person name="Wing R.A."/>
        </authorList>
    </citation>
    <scope>NUCLEOTIDE SEQUENCE [LARGE SCALE GENOMIC DNA]</scope>
</reference>
<protein>
    <recommendedName>
        <fullName evidence="5">WPP domain-containing protein</fullName>
    </recommendedName>
</protein>
<dbReference type="eggNOG" id="ENOG502QPVR">
    <property type="taxonomic scope" value="Eukaryota"/>
</dbReference>
<dbReference type="HOGENOM" id="CLU_021230_0_0_1"/>
<accession>A0A0E0KJU6</accession>
<name>A0A0E0KJU6_ORYPU</name>
<evidence type="ECO:0000256" key="2">
    <source>
        <dbReference type="SAM" id="MobiDB-lite"/>
    </source>
</evidence>
<evidence type="ECO:0000313" key="4">
    <source>
        <dbReference type="Proteomes" id="UP000026962"/>
    </source>
</evidence>
<dbReference type="InterPro" id="IPR037490">
    <property type="entry name" value="WAP"/>
</dbReference>
<dbReference type="Gramene" id="OPUNC03G33490.1">
    <property type="protein sequence ID" value="OPUNC03G33490.1"/>
    <property type="gene ID" value="OPUNC03G33490"/>
</dbReference>
<dbReference type="EnsemblPlants" id="OPUNC03G33490.1">
    <property type="protein sequence ID" value="OPUNC03G33490.1"/>
    <property type="gene ID" value="OPUNC03G33490"/>
</dbReference>